<keyword evidence="2" id="KW-1185">Reference proteome</keyword>
<proteinExistence type="predicted"/>
<organism evidence="1 2">
    <name type="scientific">Terrilactibacillus laevilacticus</name>
    <dbReference type="NCBI Taxonomy" id="1380157"/>
    <lineage>
        <taxon>Bacteria</taxon>
        <taxon>Bacillati</taxon>
        <taxon>Bacillota</taxon>
        <taxon>Bacilli</taxon>
        <taxon>Bacillales</taxon>
        <taxon>Bacillaceae</taxon>
        <taxon>Terrilactibacillus</taxon>
    </lineage>
</organism>
<reference evidence="2" key="1">
    <citation type="journal article" date="2019" name="Int. J. Syst. Evol. Microbiol.">
        <title>The Global Catalogue of Microorganisms (GCM) 10K type strain sequencing project: providing services to taxonomists for standard genome sequencing and annotation.</title>
        <authorList>
            <consortium name="The Broad Institute Genomics Platform"/>
            <consortium name="The Broad Institute Genome Sequencing Center for Infectious Disease"/>
            <person name="Wu L."/>
            <person name="Ma J."/>
        </authorList>
    </citation>
    <scope>NUCLEOTIDE SEQUENCE [LARGE SCALE GENOMIC DNA]</scope>
    <source>
        <strain evidence="2">TISTR 2241</strain>
    </source>
</reference>
<evidence type="ECO:0008006" key="3">
    <source>
        <dbReference type="Google" id="ProtNLM"/>
    </source>
</evidence>
<sequence>MDKLVTLIKEVEQDTTAIKTYMAQFEPLTTKVMRFFDPNPM</sequence>
<evidence type="ECO:0000313" key="2">
    <source>
        <dbReference type="Proteomes" id="UP001597458"/>
    </source>
</evidence>
<name>A0ABW5PUA8_9BACI</name>
<gene>
    <name evidence="1" type="ORF">ACFSTF_14450</name>
</gene>
<dbReference type="EMBL" id="JBHUMR010000017">
    <property type="protein sequence ID" value="MFD2618500.1"/>
    <property type="molecule type" value="Genomic_DNA"/>
</dbReference>
<dbReference type="RefSeq" id="WP_386082245.1">
    <property type="nucleotide sequence ID" value="NZ_JBHUMR010000017.1"/>
</dbReference>
<evidence type="ECO:0000313" key="1">
    <source>
        <dbReference type="EMBL" id="MFD2618500.1"/>
    </source>
</evidence>
<protein>
    <recommendedName>
        <fullName evidence="3">Transposase</fullName>
    </recommendedName>
</protein>
<accession>A0ABW5PUA8</accession>
<comment type="caution">
    <text evidence="1">The sequence shown here is derived from an EMBL/GenBank/DDBJ whole genome shotgun (WGS) entry which is preliminary data.</text>
</comment>
<dbReference type="Proteomes" id="UP001597458">
    <property type="component" value="Unassembled WGS sequence"/>
</dbReference>